<feature type="transmembrane region" description="Helical" evidence="7">
    <location>
        <begin position="24"/>
        <end position="48"/>
    </location>
</feature>
<feature type="domain" description="Major facilitator superfamily (MFS) profile" evidence="8">
    <location>
        <begin position="26"/>
        <end position="510"/>
    </location>
</feature>
<dbReference type="PROSITE" id="PS50850">
    <property type="entry name" value="MFS"/>
    <property type="match status" value="1"/>
</dbReference>
<dbReference type="Proteomes" id="UP000277871">
    <property type="component" value="Unassembled WGS sequence"/>
</dbReference>
<feature type="transmembrane region" description="Helical" evidence="7">
    <location>
        <begin position="283"/>
        <end position="304"/>
    </location>
</feature>
<evidence type="ECO:0000313" key="9">
    <source>
        <dbReference type="EMBL" id="RLY93750.1"/>
    </source>
</evidence>
<reference evidence="9 10" key="1">
    <citation type="submission" date="2018-10" db="EMBL/GenBank/DDBJ databases">
        <title>Kocuria tytonicola, new bacteria from the preen glands of American barn owls (Tyto furcata).</title>
        <authorList>
            <person name="Braun M.S."/>
            <person name="Wang E."/>
            <person name="Zimmermann S."/>
            <person name="Boutin S."/>
            <person name="Wagner H."/>
            <person name="Wink M."/>
        </authorList>
    </citation>
    <scope>NUCLEOTIDE SEQUENCE [LARGE SCALE GENOMIC DNA]</scope>
    <source>
        <strain evidence="9 10">473</strain>
    </source>
</reference>
<dbReference type="GO" id="GO:0022857">
    <property type="term" value="F:transmembrane transporter activity"/>
    <property type="evidence" value="ECO:0007669"/>
    <property type="project" value="InterPro"/>
</dbReference>
<dbReference type="AlphaFoldDB" id="A0A3L9L4P6"/>
<feature type="transmembrane region" description="Helical" evidence="7">
    <location>
        <begin position="416"/>
        <end position="434"/>
    </location>
</feature>
<evidence type="ECO:0000313" key="10">
    <source>
        <dbReference type="Proteomes" id="UP000277871"/>
    </source>
</evidence>
<feature type="transmembrane region" description="Helical" evidence="7">
    <location>
        <begin position="243"/>
        <end position="262"/>
    </location>
</feature>
<feature type="transmembrane region" description="Helical" evidence="7">
    <location>
        <begin position="60"/>
        <end position="80"/>
    </location>
</feature>
<feature type="transmembrane region" description="Helical" evidence="7">
    <location>
        <begin position="369"/>
        <end position="395"/>
    </location>
</feature>
<feature type="transmembrane region" description="Helical" evidence="7">
    <location>
        <begin position="150"/>
        <end position="172"/>
    </location>
</feature>
<keyword evidence="5 7" id="KW-1133">Transmembrane helix</keyword>
<dbReference type="InterPro" id="IPR036259">
    <property type="entry name" value="MFS_trans_sf"/>
</dbReference>
<feature type="transmembrane region" description="Helical" evidence="7">
    <location>
        <begin position="92"/>
        <end position="111"/>
    </location>
</feature>
<protein>
    <submittedName>
        <fullName evidence="9">MFS transporter</fullName>
    </submittedName>
</protein>
<evidence type="ECO:0000259" key="8">
    <source>
        <dbReference type="PROSITE" id="PS50850"/>
    </source>
</evidence>
<dbReference type="PANTHER" id="PTHR42718:SF47">
    <property type="entry name" value="METHYL VIOLOGEN RESISTANCE PROTEIN SMVA"/>
    <property type="match status" value="1"/>
</dbReference>
<keyword evidence="6 7" id="KW-0472">Membrane</keyword>
<dbReference type="CDD" id="cd17321">
    <property type="entry name" value="MFS_MMR_MDR_like"/>
    <property type="match status" value="1"/>
</dbReference>
<feature type="transmembrane region" description="Helical" evidence="7">
    <location>
        <begin position="316"/>
        <end position="333"/>
    </location>
</feature>
<feature type="transmembrane region" description="Helical" evidence="7">
    <location>
        <begin position="345"/>
        <end position="363"/>
    </location>
</feature>
<dbReference type="GO" id="GO:0005886">
    <property type="term" value="C:plasma membrane"/>
    <property type="evidence" value="ECO:0007669"/>
    <property type="project" value="UniProtKB-SubCell"/>
</dbReference>
<evidence type="ECO:0000256" key="5">
    <source>
        <dbReference type="ARBA" id="ARBA00022989"/>
    </source>
</evidence>
<evidence type="ECO:0000256" key="4">
    <source>
        <dbReference type="ARBA" id="ARBA00022692"/>
    </source>
</evidence>
<feature type="transmembrane region" description="Helical" evidence="7">
    <location>
        <begin position="178"/>
        <end position="200"/>
    </location>
</feature>
<evidence type="ECO:0000256" key="3">
    <source>
        <dbReference type="ARBA" id="ARBA00022475"/>
    </source>
</evidence>
<feature type="transmembrane region" description="Helical" evidence="7">
    <location>
        <begin position="212"/>
        <end position="231"/>
    </location>
</feature>
<keyword evidence="2" id="KW-0813">Transport</keyword>
<dbReference type="EMBL" id="RDEX01000001">
    <property type="protein sequence ID" value="RLY93750.1"/>
    <property type="molecule type" value="Genomic_DNA"/>
</dbReference>
<evidence type="ECO:0000256" key="6">
    <source>
        <dbReference type="ARBA" id="ARBA00023136"/>
    </source>
</evidence>
<dbReference type="InterPro" id="IPR020846">
    <property type="entry name" value="MFS_dom"/>
</dbReference>
<evidence type="ECO:0000256" key="2">
    <source>
        <dbReference type="ARBA" id="ARBA00022448"/>
    </source>
</evidence>
<feature type="transmembrane region" description="Helical" evidence="7">
    <location>
        <begin position="117"/>
        <end position="138"/>
    </location>
</feature>
<dbReference type="Pfam" id="PF07690">
    <property type="entry name" value="MFS_1"/>
    <property type="match status" value="1"/>
</dbReference>
<gene>
    <name evidence="9" type="ORF">EAE32_00370</name>
</gene>
<organism evidence="9 10">
    <name type="scientific">Kocuria tytonicola</name>
    <dbReference type="NCBI Taxonomy" id="2055946"/>
    <lineage>
        <taxon>Bacteria</taxon>
        <taxon>Bacillati</taxon>
        <taxon>Actinomycetota</taxon>
        <taxon>Actinomycetes</taxon>
        <taxon>Micrococcales</taxon>
        <taxon>Micrococcaceae</taxon>
        <taxon>Kocuria</taxon>
    </lineage>
</organism>
<accession>A0A3L9L4P6</accession>
<name>A0A3L9L4P6_9MICC</name>
<sequence length="516" mass="53344">MLSTQEVPVSVALDHQPRAGTREWVALGVLMLPVLLVTVNNTALSFALPAISQGLQPTAAQLLWIVDVYPLMLAALLIPMGSLGDRIGRRKMLVIGSSGFGLISLFAAFAPTAEWLLAARVGIAVFGSMLLPTTLSLLRTVFRHDAQRSLAIAIWTAGFSAGAALGPIAGGFLLNHFWWGSVFLLAVPVLLAFLVAAPLVLPESKDPNPGPVDPLSIVLAVLTMAPVVYGIKTLATSGSPLESIVFIALGMVCGMLFARRQVAKDYPMLDLRFFRSARFSGGLAVNTVSNVALFGFLFFFTQYLQLLNGRDPMSSGLLMVPGLVLSILAGLGAERIARATGLRTAVVLGLLLVAGGFLVVAFTDQQASAVPVIVGFTLMSAGTGLATTLSTDLVVSSVPEAKAGAASAVSETGYEVGAVLGTAVLGGLTTAFYQGHLELPAGVPADGAQAARETLGGAFDVAANSSLGPAIADAATAAFSAGMQWTSLIGGVLVAVVALVLARVLRADRRVRRGEG</sequence>
<keyword evidence="10" id="KW-1185">Reference proteome</keyword>
<evidence type="ECO:0000256" key="7">
    <source>
        <dbReference type="SAM" id="Phobius"/>
    </source>
</evidence>
<dbReference type="PANTHER" id="PTHR42718">
    <property type="entry name" value="MAJOR FACILITATOR SUPERFAMILY MULTIDRUG TRANSPORTER MFSC"/>
    <property type="match status" value="1"/>
</dbReference>
<keyword evidence="4 7" id="KW-0812">Transmembrane</keyword>
<dbReference type="Gene3D" id="1.20.1250.20">
    <property type="entry name" value="MFS general substrate transporter like domains"/>
    <property type="match status" value="1"/>
</dbReference>
<dbReference type="InterPro" id="IPR011701">
    <property type="entry name" value="MFS"/>
</dbReference>
<evidence type="ECO:0000256" key="1">
    <source>
        <dbReference type="ARBA" id="ARBA00004651"/>
    </source>
</evidence>
<comment type="caution">
    <text evidence="9">The sequence shown here is derived from an EMBL/GenBank/DDBJ whole genome shotgun (WGS) entry which is preliminary data.</text>
</comment>
<keyword evidence="3" id="KW-1003">Cell membrane</keyword>
<feature type="transmembrane region" description="Helical" evidence="7">
    <location>
        <begin position="485"/>
        <end position="505"/>
    </location>
</feature>
<comment type="subcellular location">
    <subcellularLocation>
        <location evidence="1">Cell membrane</location>
        <topology evidence="1">Multi-pass membrane protein</topology>
    </subcellularLocation>
</comment>
<proteinExistence type="predicted"/>
<dbReference type="SUPFAM" id="SSF103473">
    <property type="entry name" value="MFS general substrate transporter"/>
    <property type="match status" value="1"/>
</dbReference>